<feature type="transmembrane region" description="Helical" evidence="3">
    <location>
        <begin position="12"/>
        <end position="32"/>
    </location>
</feature>
<keyword evidence="3" id="KW-0812">Transmembrane</keyword>
<sequence>MLNPASRSHSKLATSYSLMGLLGVLFLTFFLYSPGLGGTFLFDDEHNITDNKAIQIEDISPESLWQAAFSTESGPLKRPLSLLSFAFNHYVSGLDPYAFKLVNLFVHLATGILVYFTAWQLLAAYRRCQQKILNDTTISWISLGCAALWLLHPLNLTPVLYVVQRMTSLAALFTFAGLGLYAWGRRRQMEGKNGWIAIALALFIALPLGALSKENAFLLPLFLLLAELTLFQFSAVRQGTRRLLIAGHGLIVVLPVILGVLYLLFNLEWLLGGYETRAFTLGERLLTEARVFWYYLQLIFLPRLANFSLYHDDFAISHGWLEPTTTLPAVLGVIALGMACLLLRKRAPVFVFGLGFFLIGHSMESTIFGLELVHEHRNYVPLFGIALMLAYGAGVLIPQRGLRIFMASTTLVLLSTMTAIRADTWGHPLEHLLVSARHHPHSARTHYGAGQLYFDLALAEKKEADREVYYQRGKEFFSQAYRNDPRFLSALLATLAINYTFEKSVNEAQVKLLAQELETTPLTPFTIHNLQKTNQCHLEGECRWPAEQLKMLFSAAVKNPTLVPQAKVVLLTEYSILLLAKGDLSQALQVAEEAKKVNPRDPQLTLNYAALLRYGGRYQEAQAEYAALSSLSLSNLHSQRLQKEKKALEALLDE</sequence>
<dbReference type="AlphaFoldDB" id="D5BWR2"/>
<feature type="transmembrane region" description="Helical" evidence="3">
    <location>
        <begin position="243"/>
        <end position="265"/>
    </location>
</feature>
<evidence type="ECO:0000256" key="2">
    <source>
        <dbReference type="ARBA" id="ARBA00022803"/>
    </source>
</evidence>
<dbReference type="EMBL" id="CP001798">
    <property type="protein sequence ID" value="ADE13793.1"/>
    <property type="molecule type" value="Genomic_DNA"/>
</dbReference>
<feature type="transmembrane region" description="Helical" evidence="3">
    <location>
        <begin position="104"/>
        <end position="125"/>
    </location>
</feature>
<feature type="transmembrane region" description="Helical" evidence="3">
    <location>
        <begin position="217"/>
        <end position="236"/>
    </location>
</feature>
<feature type="transmembrane region" description="Helical" evidence="3">
    <location>
        <begin position="132"/>
        <end position="151"/>
    </location>
</feature>
<keyword evidence="3" id="KW-1133">Transmembrane helix</keyword>
<feature type="transmembrane region" description="Helical" evidence="3">
    <location>
        <begin position="326"/>
        <end position="343"/>
    </location>
</feature>
<reference evidence="5" key="1">
    <citation type="submission" date="2010-04" db="EMBL/GenBank/DDBJ databases">
        <title>Complete genome sequence of Nitrosococcus halophilus Nc4, a salt-adapted, aerobic obligate ammonia-oxidizing sulfur purple bacterium.</title>
        <authorList>
            <consortium name="US DOE Joint Genome Institute"/>
            <person name="Campbell M.A."/>
            <person name="Malfatti S.A."/>
            <person name="Chain P.S.G."/>
            <person name="Heidelberg J.F."/>
            <person name="Ward B.B."/>
            <person name="Klotz M.G."/>
        </authorList>
    </citation>
    <scope>NUCLEOTIDE SEQUENCE [LARGE SCALE GENOMIC DNA]</scope>
    <source>
        <strain evidence="5">Nc4</strain>
    </source>
</reference>
<evidence type="ECO:0000313" key="4">
    <source>
        <dbReference type="EMBL" id="ADE13793.1"/>
    </source>
</evidence>
<dbReference type="Proteomes" id="UP000001844">
    <property type="component" value="Chromosome"/>
</dbReference>
<dbReference type="PANTHER" id="PTHR44227:SF3">
    <property type="entry name" value="PROTEIN O-MANNOSYL-TRANSFERASE TMTC4"/>
    <property type="match status" value="1"/>
</dbReference>
<feature type="transmembrane region" description="Helical" evidence="3">
    <location>
        <begin position="379"/>
        <end position="397"/>
    </location>
</feature>
<keyword evidence="3" id="KW-0472">Membrane</keyword>
<dbReference type="Gene3D" id="1.25.40.10">
    <property type="entry name" value="Tetratricopeptide repeat domain"/>
    <property type="match status" value="1"/>
</dbReference>
<evidence type="ECO:0000313" key="5">
    <source>
        <dbReference type="Proteomes" id="UP000001844"/>
    </source>
</evidence>
<keyword evidence="1" id="KW-0677">Repeat</keyword>
<proteinExistence type="predicted"/>
<accession>D5BWR2</accession>
<dbReference type="STRING" id="472759.Nhal_0609"/>
<dbReference type="InterPro" id="IPR011990">
    <property type="entry name" value="TPR-like_helical_dom_sf"/>
</dbReference>
<dbReference type="InterPro" id="IPR052346">
    <property type="entry name" value="O-mannosyl-transferase_TMTC"/>
</dbReference>
<dbReference type="PANTHER" id="PTHR44227">
    <property type="match status" value="1"/>
</dbReference>
<dbReference type="SUPFAM" id="SSF48452">
    <property type="entry name" value="TPR-like"/>
    <property type="match status" value="1"/>
</dbReference>
<feature type="transmembrane region" description="Helical" evidence="3">
    <location>
        <begin position="350"/>
        <end position="373"/>
    </location>
</feature>
<evidence type="ECO:0000256" key="3">
    <source>
        <dbReference type="SAM" id="Phobius"/>
    </source>
</evidence>
<keyword evidence="5" id="KW-1185">Reference proteome</keyword>
<dbReference type="TCDB" id="8.A.95.2.3">
    <property type="family name" value="the transmembrane and tpr repeat-containing protein 3 (tmtc3) family"/>
</dbReference>
<dbReference type="eggNOG" id="COG0457">
    <property type="taxonomic scope" value="Bacteria"/>
</dbReference>
<protein>
    <submittedName>
        <fullName evidence="4">Uncharacterized protein</fullName>
    </submittedName>
</protein>
<feature type="transmembrane region" description="Helical" evidence="3">
    <location>
        <begin position="163"/>
        <end position="183"/>
    </location>
</feature>
<name>D5BWR2_NITHN</name>
<evidence type="ECO:0000256" key="1">
    <source>
        <dbReference type="ARBA" id="ARBA00022737"/>
    </source>
</evidence>
<keyword evidence="2" id="KW-0802">TPR repeat</keyword>
<dbReference type="HOGENOM" id="CLU_011615_3_0_6"/>
<organism evidence="4 5">
    <name type="scientific">Nitrosococcus halophilus (strain Nc4)</name>
    <dbReference type="NCBI Taxonomy" id="472759"/>
    <lineage>
        <taxon>Bacteria</taxon>
        <taxon>Pseudomonadati</taxon>
        <taxon>Pseudomonadota</taxon>
        <taxon>Gammaproteobacteria</taxon>
        <taxon>Chromatiales</taxon>
        <taxon>Chromatiaceae</taxon>
        <taxon>Nitrosococcus</taxon>
    </lineage>
</organism>
<dbReference type="RefSeq" id="WP_013031688.1">
    <property type="nucleotide sequence ID" value="NC_013960.1"/>
</dbReference>
<gene>
    <name evidence="4" type="ordered locus">Nhal_0609</name>
</gene>
<feature type="transmembrane region" description="Helical" evidence="3">
    <location>
        <begin position="195"/>
        <end position="211"/>
    </location>
</feature>
<dbReference type="OrthoDB" id="8566379at2"/>
<dbReference type="KEGG" id="nhl:Nhal_0609"/>